<reference evidence="2" key="2">
    <citation type="submission" date="2021-02" db="EMBL/GenBank/DDBJ databases">
        <authorList>
            <person name="Kimball J.A."/>
            <person name="Haas M.W."/>
            <person name="Macchietto M."/>
            <person name="Kono T."/>
            <person name="Duquette J."/>
            <person name="Shao M."/>
        </authorList>
    </citation>
    <scope>NUCLEOTIDE SEQUENCE</scope>
    <source>
        <tissue evidence="2">Fresh leaf tissue</tissue>
    </source>
</reference>
<gene>
    <name evidence="2" type="ORF">GUJ93_ZPchr0013g34517</name>
</gene>
<feature type="compositionally biased region" description="Basic and acidic residues" evidence="1">
    <location>
        <begin position="66"/>
        <end position="79"/>
    </location>
</feature>
<organism evidence="2 3">
    <name type="scientific">Zizania palustris</name>
    <name type="common">Northern wild rice</name>
    <dbReference type="NCBI Taxonomy" id="103762"/>
    <lineage>
        <taxon>Eukaryota</taxon>
        <taxon>Viridiplantae</taxon>
        <taxon>Streptophyta</taxon>
        <taxon>Embryophyta</taxon>
        <taxon>Tracheophyta</taxon>
        <taxon>Spermatophyta</taxon>
        <taxon>Magnoliopsida</taxon>
        <taxon>Liliopsida</taxon>
        <taxon>Poales</taxon>
        <taxon>Poaceae</taxon>
        <taxon>BOP clade</taxon>
        <taxon>Oryzoideae</taxon>
        <taxon>Oryzeae</taxon>
        <taxon>Zizaniinae</taxon>
        <taxon>Zizania</taxon>
    </lineage>
</organism>
<evidence type="ECO:0000313" key="2">
    <source>
        <dbReference type="EMBL" id="KAG8098477.1"/>
    </source>
</evidence>
<sequence length="177" mass="19878">MVYGKGGKGDDLCMETVLPESSIPIVNEKIFEMEIMNDEELAEKLQMDELAEQQKEPQNMIDEEGDRVGVKDPMEDVGKVSDGGICQDGDENTAWMEMNSGEGTGKIQITDSEDYVESQESVDFAARVGVIEPLQDKEPDEEDRRRCTRLKMKEDKSVLEMATSRKEAQNSFVDKAD</sequence>
<dbReference type="EMBL" id="JAAALK010000079">
    <property type="protein sequence ID" value="KAG8098477.1"/>
    <property type="molecule type" value="Genomic_DNA"/>
</dbReference>
<reference evidence="2" key="1">
    <citation type="journal article" date="2021" name="bioRxiv">
        <title>Whole Genome Assembly and Annotation of Northern Wild Rice, Zizania palustris L., Supports a Whole Genome Duplication in the Zizania Genus.</title>
        <authorList>
            <person name="Haas M."/>
            <person name="Kono T."/>
            <person name="Macchietto M."/>
            <person name="Millas R."/>
            <person name="McGilp L."/>
            <person name="Shao M."/>
            <person name="Duquette J."/>
            <person name="Hirsch C.N."/>
            <person name="Kimball J."/>
        </authorList>
    </citation>
    <scope>NUCLEOTIDE SEQUENCE</scope>
    <source>
        <tissue evidence="2">Fresh leaf tissue</tissue>
    </source>
</reference>
<accession>A0A8J5WZG7</accession>
<comment type="caution">
    <text evidence="2">The sequence shown here is derived from an EMBL/GenBank/DDBJ whole genome shotgun (WGS) entry which is preliminary data.</text>
</comment>
<evidence type="ECO:0000256" key="1">
    <source>
        <dbReference type="SAM" id="MobiDB-lite"/>
    </source>
</evidence>
<dbReference type="Proteomes" id="UP000729402">
    <property type="component" value="Unassembled WGS sequence"/>
</dbReference>
<feature type="region of interest" description="Disordered" evidence="1">
    <location>
        <begin position="53"/>
        <end position="91"/>
    </location>
</feature>
<evidence type="ECO:0000313" key="3">
    <source>
        <dbReference type="Proteomes" id="UP000729402"/>
    </source>
</evidence>
<proteinExistence type="predicted"/>
<keyword evidence="3" id="KW-1185">Reference proteome</keyword>
<feature type="region of interest" description="Disordered" evidence="1">
    <location>
        <begin position="155"/>
        <end position="177"/>
    </location>
</feature>
<dbReference type="AlphaFoldDB" id="A0A8J5WZG7"/>
<protein>
    <submittedName>
        <fullName evidence="2">Uncharacterized protein</fullName>
    </submittedName>
</protein>
<name>A0A8J5WZG7_ZIZPA</name>